<accession>A0A171A7U2</accession>
<dbReference type="OrthoDB" id="679501at2"/>
<dbReference type="PROSITE" id="PS51257">
    <property type="entry name" value="PROKAR_LIPOPROTEIN"/>
    <property type="match status" value="1"/>
</dbReference>
<keyword evidence="3" id="KW-1185">Reference proteome</keyword>
<feature type="chain" id="PRO_5007905178" evidence="1">
    <location>
        <begin position="23"/>
        <end position="188"/>
    </location>
</feature>
<dbReference type="NCBIfam" id="TIGR03512">
    <property type="entry name" value="GldD_lipo"/>
    <property type="match status" value="1"/>
</dbReference>
<sequence>MKFKYLASLLFCVLITVSCSHPTPKPYGYFRIALPANDYRVFDKNYPYSFDISTFAVDSAVKHEQGEYWLNIEYPALKGCIYCSYMPVRNNFRTIAEDCRKFVYKHTVKAEAITEQPYENPDRKVYGILYEIKGDAASPIQFMLTDSTHHVLRGALYFDAVPNKDSIAPVLNYVRKDIIRLIETTRWK</sequence>
<organism evidence="2 3">
    <name type="scientific">Paludibacter jiangxiensis</name>
    <dbReference type="NCBI Taxonomy" id="681398"/>
    <lineage>
        <taxon>Bacteria</taxon>
        <taxon>Pseudomonadati</taxon>
        <taxon>Bacteroidota</taxon>
        <taxon>Bacteroidia</taxon>
        <taxon>Bacteroidales</taxon>
        <taxon>Paludibacteraceae</taxon>
        <taxon>Paludibacter</taxon>
    </lineage>
</organism>
<evidence type="ECO:0000313" key="3">
    <source>
        <dbReference type="Proteomes" id="UP000076586"/>
    </source>
</evidence>
<name>A0A171A7U2_9BACT</name>
<feature type="signal peptide" evidence="1">
    <location>
        <begin position="1"/>
        <end position="22"/>
    </location>
</feature>
<dbReference type="STRING" id="681398.PJIAN_3697"/>
<dbReference type="Proteomes" id="UP000076586">
    <property type="component" value="Unassembled WGS sequence"/>
</dbReference>
<reference evidence="3" key="1">
    <citation type="submission" date="2016-04" db="EMBL/GenBank/DDBJ databases">
        <title>Draft genome sequence of Paludibacter jiangxiensis strain NM7.</title>
        <authorList>
            <person name="Qiu Y."/>
            <person name="Matsuura N."/>
            <person name="Ohashi A."/>
            <person name="Tourlousse M.D."/>
            <person name="Sekiguchi Y."/>
        </authorList>
    </citation>
    <scope>NUCLEOTIDE SEQUENCE [LARGE SCALE GENOMIC DNA]</scope>
    <source>
        <strain evidence="3">NM7</strain>
    </source>
</reference>
<reference evidence="3" key="2">
    <citation type="journal article" date="2017" name="Genome Announc.">
        <title>Draft genome sequence of Paludibacter jiangxiensis NM7(T), a propionate-producing fermentative bacterium.</title>
        <authorList>
            <person name="Qiu Y.-L."/>
            <person name="Tourlousse D.M."/>
            <person name="Matsuura N."/>
            <person name="Ohashi A."/>
            <person name="Sekiguchi Y."/>
        </authorList>
    </citation>
    <scope>NUCLEOTIDE SEQUENCE [LARGE SCALE GENOMIC DNA]</scope>
    <source>
        <strain evidence="3">NM7</strain>
    </source>
</reference>
<dbReference type="Pfam" id="PF25593">
    <property type="entry name" value="GldD_lipo"/>
    <property type="match status" value="1"/>
</dbReference>
<gene>
    <name evidence="2" type="ORF">PJIAN_3697</name>
</gene>
<dbReference type="AlphaFoldDB" id="A0A171A7U2"/>
<keyword evidence="2" id="KW-0449">Lipoprotein</keyword>
<evidence type="ECO:0000256" key="1">
    <source>
        <dbReference type="SAM" id="SignalP"/>
    </source>
</evidence>
<protein>
    <submittedName>
        <fullName evidence="2">Gliding motility-associated lipoprotein GldD</fullName>
    </submittedName>
</protein>
<evidence type="ECO:0000313" key="2">
    <source>
        <dbReference type="EMBL" id="GAT63371.1"/>
    </source>
</evidence>
<comment type="caution">
    <text evidence="2">The sequence shown here is derived from an EMBL/GenBank/DDBJ whole genome shotgun (WGS) entry which is preliminary data.</text>
</comment>
<dbReference type="RefSeq" id="WP_068704467.1">
    <property type="nucleotide sequence ID" value="NZ_BDCR01000003.1"/>
</dbReference>
<keyword evidence="1" id="KW-0732">Signal</keyword>
<dbReference type="InterPro" id="IPR019850">
    <property type="entry name" value="GldD-like"/>
</dbReference>
<dbReference type="EMBL" id="BDCR01000003">
    <property type="protein sequence ID" value="GAT63371.1"/>
    <property type="molecule type" value="Genomic_DNA"/>
</dbReference>
<proteinExistence type="predicted"/>